<reference evidence="2" key="2">
    <citation type="submission" date="2013-05" db="EMBL/GenBank/DDBJ databases">
        <authorList>
            <person name="Carter J.-M."/>
            <person name="Baker S.C."/>
            <person name="Pink R."/>
            <person name="Carter D.R.F."/>
            <person name="Collins A."/>
            <person name="Tomlin J."/>
            <person name="Gibbs M."/>
            <person name="Breuker C.J."/>
        </authorList>
    </citation>
    <scope>NUCLEOTIDE SEQUENCE</scope>
    <source>
        <tissue evidence="2">Ovary</tissue>
    </source>
</reference>
<proteinExistence type="predicted"/>
<sequence>ILRGNVTTPLLLISITFQPRDSSRGPFDSLHDDLSVEPKAMNPMTTSMYIMNNLRSNLPSPFSGKKMAHQSTSKHENDQQGQEEDIIIPGTDEEMAEFTNSSVEHSSIHLD</sequence>
<feature type="region of interest" description="Disordered" evidence="1">
    <location>
        <begin position="59"/>
        <end position="111"/>
    </location>
</feature>
<evidence type="ECO:0000313" key="2">
    <source>
        <dbReference type="EMBL" id="JAA83599.1"/>
    </source>
</evidence>
<accession>S4P1D8</accession>
<organism evidence="2">
    <name type="scientific">Pararge aegeria</name>
    <name type="common">speckled wood butterfly</name>
    <dbReference type="NCBI Taxonomy" id="116150"/>
    <lineage>
        <taxon>Eukaryota</taxon>
        <taxon>Metazoa</taxon>
        <taxon>Ecdysozoa</taxon>
        <taxon>Arthropoda</taxon>
        <taxon>Hexapoda</taxon>
        <taxon>Insecta</taxon>
        <taxon>Pterygota</taxon>
        <taxon>Neoptera</taxon>
        <taxon>Endopterygota</taxon>
        <taxon>Lepidoptera</taxon>
        <taxon>Glossata</taxon>
        <taxon>Ditrysia</taxon>
        <taxon>Papilionoidea</taxon>
        <taxon>Nymphalidae</taxon>
        <taxon>Satyrinae</taxon>
        <taxon>Satyrini</taxon>
        <taxon>Parargina</taxon>
        <taxon>Pararge</taxon>
    </lineage>
</organism>
<protein>
    <submittedName>
        <fullName evidence="2">Putative autophagy-related protein 2 A-like protein</fullName>
    </submittedName>
</protein>
<reference evidence="2" key="1">
    <citation type="journal article" date="2013" name="BMC Genomics">
        <title>Unscrambling butterfly oogenesis.</title>
        <authorList>
            <person name="Carter J.M."/>
            <person name="Baker S.C."/>
            <person name="Pink R."/>
            <person name="Carter D.R."/>
            <person name="Collins A."/>
            <person name="Tomlin J."/>
            <person name="Gibbs M."/>
            <person name="Breuker C.J."/>
        </authorList>
    </citation>
    <scope>NUCLEOTIDE SEQUENCE</scope>
    <source>
        <tissue evidence="2">Ovary</tissue>
    </source>
</reference>
<dbReference type="EMBL" id="GAIX01008961">
    <property type="protein sequence ID" value="JAA83599.1"/>
    <property type="molecule type" value="Transcribed_RNA"/>
</dbReference>
<feature type="non-terminal residue" evidence="2">
    <location>
        <position position="1"/>
    </location>
</feature>
<feature type="compositionally biased region" description="Acidic residues" evidence="1">
    <location>
        <begin position="81"/>
        <end position="96"/>
    </location>
</feature>
<name>S4P1D8_9NEOP</name>
<feature type="non-terminal residue" evidence="2">
    <location>
        <position position="111"/>
    </location>
</feature>
<dbReference type="AlphaFoldDB" id="S4P1D8"/>
<evidence type="ECO:0000256" key="1">
    <source>
        <dbReference type="SAM" id="MobiDB-lite"/>
    </source>
</evidence>